<comment type="caution">
    <text evidence="12">The sequence shown here is derived from an EMBL/GenBank/DDBJ whole genome shotgun (WGS) entry which is preliminary data.</text>
</comment>
<evidence type="ECO:0000256" key="1">
    <source>
        <dbReference type="ARBA" id="ARBA00003384"/>
    </source>
</evidence>
<organism evidence="12 14">
    <name type="scientific">Halarchaeum rubridurum</name>
    <dbReference type="NCBI Taxonomy" id="489911"/>
    <lineage>
        <taxon>Archaea</taxon>
        <taxon>Methanobacteriati</taxon>
        <taxon>Methanobacteriota</taxon>
        <taxon>Stenosarchaea group</taxon>
        <taxon>Halobacteria</taxon>
        <taxon>Halobacteriales</taxon>
        <taxon>Halobacteriaceae</taxon>
    </lineage>
</organism>
<sequence length="305" mass="30794">MSVAAALALALGVALDALVGEPSTRFHPVAWFGRAVGRADRPWRHPRLAGALVAFALPLAAAAVVAASVALPSLLVAGPAALAAGAAVAGLWVFVASSRRALVSTAADVLATLADDPDAARDDVRALVGRDTDSLSVADLRSAAVESAAENLADGLVAPLTAFALGAQVSLPVAAAAAAWVKAVNTLDSMLGYPSKPHGTASARLDDAVMWLPARVSAFLLAVAGGDIGALHRAAAWARDPPSPNSGWPMATLAAVLDVRLAKPGVYALHPTADPPTPERARRGVRIVDRAAVLGVALTGVCAWV</sequence>
<dbReference type="Pfam" id="PF03186">
    <property type="entry name" value="CobD_Cbib"/>
    <property type="match status" value="1"/>
</dbReference>
<evidence type="ECO:0000256" key="2">
    <source>
        <dbReference type="ARBA" id="ARBA00004651"/>
    </source>
</evidence>
<evidence type="ECO:0000256" key="6">
    <source>
        <dbReference type="ARBA" id="ARBA00022475"/>
    </source>
</evidence>
<keyword evidence="6 11" id="KW-1003">Cell membrane</keyword>
<evidence type="ECO:0000256" key="4">
    <source>
        <dbReference type="ARBA" id="ARBA00006263"/>
    </source>
</evidence>
<name>A0A830FYS6_9EURY</name>
<dbReference type="GO" id="GO:0048472">
    <property type="term" value="F:threonine-phosphate decarboxylase activity"/>
    <property type="evidence" value="ECO:0007669"/>
    <property type="project" value="InterPro"/>
</dbReference>
<comment type="similarity">
    <text evidence="4 11">Belongs to the CobD/CbiB family.</text>
</comment>
<comment type="pathway">
    <text evidence="3 11">Cofactor biosynthesis; adenosylcobalamin biosynthesis.</text>
</comment>
<dbReference type="InterPro" id="IPR004485">
    <property type="entry name" value="Cobalamin_biosynth_CobD/CbiB"/>
</dbReference>
<evidence type="ECO:0000313" key="12">
    <source>
        <dbReference type="EMBL" id="GGM61492.1"/>
    </source>
</evidence>
<gene>
    <name evidence="11" type="primary">cobD</name>
    <name evidence="12" type="ORF">GCM10009017_09500</name>
    <name evidence="13" type="ORF">J2752_001406</name>
</gene>
<reference evidence="12" key="2">
    <citation type="submission" date="2020-09" db="EMBL/GenBank/DDBJ databases">
        <authorList>
            <person name="Sun Q."/>
            <person name="Ohkuma M."/>
        </authorList>
    </citation>
    <scope>NUCLEOTIDE SEQUENCE</scope>
    <source>
        <strain evidence="12">JCM 16108</strain>
    </source>
</reference>
<dbReference type="GO" id="GO:0016874">
    <property type="term" value="F:ligase activity"/>
    <property type="evidence" value="ECO:0007669"/>
    <property type="project" value="UniProtKB-KW"/>
</dbReference>
<dbReference type="NCBIfam" id="TIGR00380">
    <property type="entry name" value="cobal_cbiB"/>
    <property type="match status" value="1"/>
</dbReference>
<dbReference type="PANTHER" id="PTHR34308">
    <property type="entry name" value="COBALAMIN BIOSYNTHESIS PROTEIN CBIB"/>
    <property type="match status" value="1"/>
</dbReference>
<keyword evidence="13" id="KW-0436">Ligase</keyword>
<evidence type="ECO:0000256" key="3">
    <source>
        <dbReference type="ARBA" id="ARBA00004953"/>
    </source>
</evidence>
<dbReference type="RefSeq" id="WP_188870395.1">
    <property type="nucleotide sequence ID" value="NZ_BMOO01000002.1"/>
</dbReference>
<accession>A0A830FYS6</accession>
<comment type="caution">
    <text evidence="11">Lacks conserved residue(s) required for the propagation of feature annotation.</text>
</comment>
<evidence type="ECO:0000313" key="14">
    <source>
        <dbReference type="Proteomes" id="UP000614609"/>
    </source>
</evidence>
<keyword evidence="14" id="KW-1185">Reference proteome</keyword>
<keyword evidence="7 11" id="KW-0169">Cobalamin biosynthesis</keyword>
<evidence type="ECO:0000256" key="9">
    <source>
        <dbReference type="ARBA" id="ARBA00022989"/>
    </source>
</evidence>
<reference evidence="12" key="1">
    <citation type="journal article" date="2014" name="Int. J. Syst. Evol. Microbiol.">
        <title>Complete genome sequence of Corynebacterium casei LMG S-19264T (=DSM 44701T), isolated from a smear-ripened cheese.</title>
        <authorList>
            <consortium name="US DOE Joint Genome Institute (JGI-PGF)"/>
            <person name="Walter F."/>
            <person name="Albersmeier A."/>
            <person name="Kalinowski J."/>
            <person name="Ruckert C."/>
        </authorList>
    </citation>
    <scope>NUCLEOTIDE SEQUENCE</scope>
    <source>
        <strain evidence="12">JCM 16108</strain>
    </source>
</reference>
<dbReference type="EMBL" id="JAGGKO010000002">
    <property type="protein sequence ID" value="MBP1954494.1"/>
    <property type="molecule type" value="Genomic_DNA"/>
</dbReference>
<protein>
    <recommendedName>
        <fullName evidence="5 11">Probable cobalamin biosynthesis protein CobD</fullName>
    </recommendedName>
</protein>
<dbReference type="UniPathway" id="UPA00148"/>
<keyword evidence="8 11" id="KW-0812">Transmembrane</keyword>
<reference evidence="13" key="3">
    <citation type="submission" date="2021-03" db="EMBL/GenBank/DDBJ databases">
        <title>Genomic Encyclopedia of Type Strains, Phase IV (KMG-IV): sequencing the most valuable type-strain genomes for metagenomic binning, comparative biology and taxonomic classification.</title>
        <authorList>
            <person name="Goeker M."/>
        </authorList>
    </citation>
    <scope>NUCLEOTIDE SEQUENCE</scope>
    <source>
        <strain evidence="13">DSM 22443</strain>
    </source>
</reference>
<proteinExistence type="inferred from homology"/>
<keyword evidence="9 11" id="KW-1133">Transmembrane helix</keyword>
<dbReference type="Proteomes" id="UP000765891">
    <property type="component" value="Unassembled WGS sequence"/>
</dbReference>
<dbReference type="GO" id="GO:0005886">
    <property type="term" value="C:plasma membrane"/>
    <property type="evidence" value="ECO:0007669"/>
    <property type="project" value="UniProtKB-SubCell"/>
</dbReference>
<keyword evidence="10 11" id="KW-0472">Membrane</keyword>
<evidence type="ECO:0000256" key="11">
    <source>
        <dbReference type="HAMAP-Rule" id="MF_00024"/>
    </source>
</evidence>
<comment type="function">
    <text evidence="1 11">Converts cobyric acid to cobinamide by the addition of aminopropanol on the F carboxylic group.</text>
</comment>
<feature type="transmembrane region" description="Helical" evidence="11">
    <location>
        <begin position="74"/>
        <end position="95"/>
    </location>
</feature>
<evidence type="ECO:0000313" key="13">
    <source>
        <dbReference type="EMBL" id="MBP1954494.1"/>
    </source>
</evidence>
<dbReference type="GO" id="GO:0015420">
    <property type="term" value="F:ABC-type vitamin B12 transporter activity"/>
    <property type="evidence" value="ECO:0007669"/>
    <property type="project" value="UniProtKB-UniRule"/>
</dbReference>
<dbReference type="AlphaFoldDB" id="A0A830FYS6"/>
<evidence type="ECO:0000256" key="10">
    <source>
        <dbReference type="ARBA" id="ARBA00023136"/>
    </source>
</evidence>
<dbReference type="Proteomes" id="UP000614609">
    <property type="component" value="Unassembled WGS sequence"/>
</dbReference>
<evidence type="ECO:0000256" key="5">
    <source>
        <dbReference type="ARBA" id="ARBA00016185"/>
    </source>
</evidence>
<comment type="subcellular location">
    <subcellularLocation>
        <location evidence="2 11">Cell membrane</location>
        <topology evidence="2 11">Multi-pass membrane protein</topology>
    </subcellularLocation>
</comment>
<evidence type="ECO:0000256" key="7">
    <source>
        <dbReference type="ARBA" id="ARBA00022573"/>
    </source>
</evidence>
<dbReference type="HAMAP" id="MF_00024">
    <property type="entry name" value="CobD_CbiB"/>
    <property type="match status" value="1"/>
</dbReference>
<evidence type="ECO:0000256" key="8">
    <source>
        <dbReference type="ARBA" id="ARBA00022692"/>
    </source>
</evidence>
<dbReference type="EMBL" id="BMOO01000002">
    <property type="protein sequence ID" value="GGM61492.1"/>
    <property type="molecule type" value="Genomic_DNA"/>
</dbReference>
<dbReference type="GO" id="GO:0009236">
    <property type="term" value="P:cobalamin biosynthetic process"/>
    <property type="evidence" value="ECO:0007669"/>
    <property type="project" value="UniProtKB-UniRule"/>
</dbReference>
<dbReference type="OrthoDB" id="46105at2157"/>
<dbReference type="PANTHER" id="PTHR34308:SF1">
    <property type="entry name" value="COBALAMIN BIOSYNTHESIS PROTEIN CBIB"/>
    <property type="match status" value="1"/>
</dbReference>
<feature type="transmembrane region" description="Helical" evidence="11">
    <location>
        <begin position="48"/>
        <end position="67"/>
    </location>
</feature>